<dbReference type="Pfam" id="PF08100">
    <property type="entry name" value="Dimerisation"/>
    <property type="match status" value="1"/>
</dbReference>
<dbReference type="InterPro" id="IPR036388">
    <property type="entry name" value="WH-like_DNA-bd_sf"/>
</dbReference>
<organism evidence="2 3">
    <name type="scientific">Stylosanthes scabra</name>
    <dbReference type="NCBI Taxonomy" id="79078"/>
    <lineage>
        <taxon>Eukaryota</taxon>
        <taxon>Viridiplantae</taxon>
        <taxon>Streptophyta</taxon>
        <taxon>Embryophyta</taxon>
        <taxon>Tracheophyta</taxon>
        <taxon>Spermatophyta</taxon>
        <taxon>Magnoliopsida</taxon>
        <taxon>eudicotyledons</taxon>
        <taxon>Gunneridae</taxon>
        <taxon>Pentapetalae</taxon>
        <taxon>rosids</taxon>
        <taxon>fabids</taxon>
        <taxon>Fabales</taxon>
        <taxon>Fabaceae</taxon>
        <taxon>Papilionoideae</taxon>
        <taxon>50 kb inversion clade</taxon>
        <taxon>dalbergioids sensu lato</taxon>
        <taxon>Dalbergieae</taxon>
        <taxon>Pterocarpus clade</taxon>
        <taxon>Stylosanthes</taxon>
    </lineage>
</organism>
<dbReference type="InterPro" id="IPR012967">
    <property type="entry name" value="COMT_dimerisation"/>
</dbReference>
<comment type="caution">
    <text evidence="2">The sequence shown here is derived from an EMBL/GenBank/DDBJ whole genome shotgun (WGS) entry which is preliminary data.</text>
</comment>
<reference evidence="2 3" key="1">
    <citation type="journal article" date="2023" name="Plants (Basel)">
        <title>Bridging the Gap: Combining Genomics and Transcriptomics Approaches to Understand Stylosanthes scabra, an Orphan Legume from the Brazilian Caatinga.</title>
        <authorList>
            <person name="Ferreira-Neto J.R.C."/>
            <person name="da Silva M.D."/>
            <person name="Binneck E."/>
            <person name="de Melo N.F."/>
            <person name="da Silva R.H."/>
            <person name="de Melo A.L.T.M."/>
            <person name="Pandolfi V."/>
            <person name="Bustamante F.O."/>
            <person name="Brasileiro-Vidal A.C."/>
            <person name="Benko-Iseppon A.M."/>
        </authorList>
    </citation>
    <scope>NUCLEOTIDE SEQUENCE [LARGE SCALE GENOMIC DNA]</scope>
    <source>
        <tissue evidence="2">Leaves</tissue>
    </source>
</reference>
<dbReference type="Gene3D" id="1.10.10.10">
    <property type="entry name" value="Winged helix-like DNA-binding domain superfamily/Winged helix DNA-binding domain"/>
    <property type="match status" value="1"/>
</dbReference>
<dbReference type="PANTHER" id="PTHR11746">
    <property type="entry name" value="O-METHYLTRANSFERASE"/>
    <property type="match status" value="1"/>
</dbReference>
<gene>
    <name evidence="2" type="ORF">PIB30_068673</name>
</gene>
<keyword evidence="3" id="KW-1185">Reference proteome</keyword>
<accession>A0ABU6UPN0</accession>
<evidence type="ECO:0000313" key="3">
    <source>
        <dbReference type="Proteomes" id="UP001341840"/>
    </source>
</evidence>
<evidence type="ECO:0000313" key="2">
    <source>
        <dbReference type="EMBL" id="MED6162260.1"/>
    </source>
</evidence>
<sequence length="156" mass="17342">MDFGISAVFPFVVKTAFELGIFDIIAKAGGEHAKLSAQDIASQIGGKNPNAPSMVDRLLRLLASHSFLSYSSLSPQDDNRHQTNLQDEDDQEHGLIASPQKIVYSLTAASKYFATDDDGFSFGHALNLILDKVNLEVWSVYHKTFNFYCIRIWLSV</sequence>
<dbReference type="InterPro" id="IPR016461">
    <property type="entry name" value="COMT-like"/>
</dbReference>
<proteinExistence type="predicted"/>
<protein>
    <recommendedName>
        <fullName evidence="1">O-methyltransferase dimerisation domain-containing protein</fullName>
    </recommendedName>
</protein>
<dbReference type="Proteomes" id="UP001341840">
    <property type="component" value="Unassembled WGS sequence"/>
</dbReference>
<name>A0ABU6UPN0_9FABA</name>
<evidence type="ECO:0000259" key="1">
    <source>
        <dbReference type="Pfam" id="PF08100"/>
    </source>
</evidence>
<dbReference type="SUPFAM" id="SSF46785">
    <property type="entry name" value="Winged helix' DNA-binding domain"/>
    <property type="match status" value="1"/>
</dbReference>
<dbReference type="InterPro" id="IPR036390">
    <property type="entry name" value="WH_DNA-bd_sf"/>
</dbReference>
<feature type="domain" description="O-methyltransferase dimerisation" evidence="1">
    <location>
        <begin position="7"/>
        <end position="113"/>
    </location>
</feature>
<dbReference type="EMBL" id="JASCZI010121569">
    <property type="protein sequence ID" value="MED6162260.1"/>
    <property type="molecule type" value="Genomic_DNA"/>
</dbReference>